<dbReference type="InterPro" id="IPR040079">
    <property type="entry name" value="Glutathione_S-Trfase"/>
</dbReference>
<organism evidence="2 3">
    <name type="scientific">Sphagnum jensenii</name>
    <dbReference type="NCBI Taxonomy" id="128206"/>
    <lineage>
        <taxon>Eukaryota</taxon>
        <taxon>Viridiplantae</taxon>
        <taxon>Streptophyta</taxon>
        <taxon>Embryophyta</taxon>
        <taxon>Bryophyta</taxon>
        <taxon>Sphagnophytina</taxon>
        <taxon>Sphagnopsida</taxon>
        <taxon>Sphagnales</taxon>
        <taxon>Sphagnaceae</taxon>
        <taxon>Sphagnum</taxon>
    </lineage>
</organism>
<sequence length="439" mass="48988">MALCVPVISPSWGTAGAGLREQLLPKELRASEQKKKKKTCKAGRRGEGREGVLGFRLVCEASQEEEQERSRGASAAIWQQPPAEIVKILGQKVWGRKLPPGALVAVVREVWSSGWHTMMAQLAPSDEQKGFKRLDSQFRSRPITPAQSGRYHLYAAFTCPWAHRCAIVHVLKGLEDAVPLSIAVPGSTGLWEFKPQKFLDKPKGTLTPTADRATGKRRLVDVYQSQVGGYNGRSTVPMFWDSMENRVVNNESADIIEILNADFNHLARNPGLDLAPPHLKADIDRWNQIIYSNVNNGVYRCGFAQGQSAYNSAVESLFETLDMLDQHLTTSRYLCGDSLTLADIRLFTTLFRFDPVYQILFKCTKQKLAEYHSLDGYMRDIYQVPGVASTCDLPAIMDGYYKVLFPLNPGGICPTVPRYSDSSALLRPHNRQSMLVNIV</sequence>
<keyword evidence="3" id="KW-1185">Reference proteome</keyword>
<dbReference type="PROSITE" id="PS50405">
    <property type="entry name" value="GST_CTER"/>
    <property type="match status" value="1"/>
</dbReference>
<dbReference type="Gene3D" id="1.20.1050.10">
    <property type="match status" value="1"/>
</dbReference>
<evidence type="ECO:0000259" key="1">
    <source>
        <dbReference type="PROSITE" id="PS50405"/>
    </source>
</evidence>
<dbReference type="InterPro" id="IPR004045">
    <property type="entry name" value="Glutathione_S-Trfase_N"/>
</dbReference>
<dbReference type="Proteomes" id="UP001497444">
    <property type="component" value="Chromosome 9"/>
</dbReference>
<dbReference type="InterPro" id="IPR036282">
    <property type="entry name" value="Glutathione-S-Trfase_C_sf"/>
</dbReference>
<dbReference type="InterPro" id="IPR047047">
    <property type="entry name" value="GST_Omega-like_C"/>
</dbReference>
<dbReference type="CDD" id="cd03190">
    <property type="entry name" value="GST_C_Omega_like"/>
    <property type="match status" value="1"/>
</dbReference>
<evidence type="ECO:0000313" key="3">
    <source>
        <dbReference type="Proteomes" id="UP001497444"/>
    </source>
</evidence>
<dbReference type="EMBL" id="OZ020104">
    <property type="protein sequence ID" value="CAK9279077.1"/>
    <property type="molecule type" value="Genomic_DNA"/>
</dbReference>
<reference evidence="2" key="1">
    <citation type="submission" date="2024-02" db="EMBL/GenBank/DDBJ databases">
        <authorList>
            <consortium name="ELIXIR-Norway"/>
            <consortium name="Elixir Norway"/>
        </authorList>
    </citation>
    <scope>NUCLEOTIDE SEQUENCE</scope>
</reference>
<dbReference type="PANTHER" id="PTHR32419">
    <property type="entry name" value="GLUTATHIONYL-HYDROQUINONE REDUCTASE"/>
    <property type="match status" value="1"/>
</dbReference>
<feature type="domain" description="GST C-terminal" evidence="1">
    <location>
        <begin position="276"/>
        <end position="410"/>
    </location>
</feature>
<accession>A0ABP0XK81</accession>
<dbReference type="SUPFAM" id="SSF52833">
    <property type="entry name" value="Thioredoxin-like"/>
    <property type="match status" value="1"/>
</dbReference>
<proteinExistence type="predicted"/>
<gene>
    <name evidence="2" type="ORF">CSSPJE1EN1_LOCUS24555</name>
</gene>
<dbReference type="SFLD" id="SFLDG01206">
    <property type="entry name" value="Xi.1"/>
    <property type="match status" value="1"/>
</dbReference>
<dbReference type="Gene3D" id="3.40.30.10">
    <property type="entry name" value="Glutaredoxin"/>
    <property type="match status" value="1"/>
</dbReference>
<dbReference type="SUPFAM" id="SSF47616">
    <property type="entry name" value="GST C-terminal domain-like"/>
    <property type="match status" value="1"/>
</dbReference>
<dbReference type="SFLD" id="SFLDG01148">
    <property type="entry name" value="Xi_(cytGST)"/>
    <property type="match status" value="1"/>
</dbReference>
<dbReference type="Pfam" id="PF13409">
    <property type="entry name" value="GST_N_2"/>
    <property type="match status" value="1"/>
</dbReference>
<dbReference type="Pfam" id="PF13410">
    <property type="entry name" value="GST_C_2"/>
    <property type="match status" value="1"/>
</dbReference>
<name>A0ABP0XK81_9BRYO</name>
<dbReference type="SFLD" id="SFLDS00019">
    <property type="entry name" value="Glutathione_Transferase_(cytos"/>
    <property type="match status" value="1"/>
</dbReference>
<dbReference type="PANTHER" id="PTHR32419:SF31">
    <property type="entry name" value="OS02G0814800 PROTEIN"/>
    <property type="match status" value="1"/>
</dbReference>
<evidence type="ECO:0000313" key="2">
    <source>
        <dbReference type="EMBL" id="CAK9279077.1"/>
    </source>
</evidence>
<protein>
    <recommendedName>
        <fullName evidence="1">GST C-terminal domain-containing protein</fullName>
    </recommendedName>
</protein>
<dbReference type="InterPro" id="IPR016639">
    <property type="entry name" value="GST_Omega/GSH"/>
</dbReference>
<dbReference type="InterPro" id="IPR036249">
    <property type="entry name" value="Thioredoxin-like_sf"/>
</dbReference>
<dbReference type="InterPro" id="IPR010987">
    <property type="entry name" value="Glutathione-S-Trfase_C-like"/>
</dbReference>